<organism evidence="1">
    <name type="scientific">Anguilla anguilla</name>
    <name type="common">European freshwater eel</name>
    <name type="synonym">Muraena anguilla</name>
    <dbReference type="NCBI Taxonomy" id="7936"/>
    <lineage>
        <taxon>Eukaryota</taxon>
        <taxon>Metazoa</taxon>
        <taxon>Chordata</taxon>
        <taxon>Craniata</taxon>
        <taxon>Vertebrata</taxon>
        <taxon>Euteleostomi</taxon>
        <taxon>Actinopterygii</taxon>
        <taxon>Neopterygii</taxon>
        <taxon>Teleostei</taxon>
        <taxon>Anguilliformes</taxon>
        <taxon>Anguillidae</taxon>
        <taxon>Anguilla</taxon>
    </lineage>
</organism>
<protein>
    <submittedName>
        <fullName evidence="1">Uncharacterized protein</fullName>
    </submittedName>
</protein>
<name>A0A0E9V107_ANGAN</name>
<sequence>MVDLWNLEDNHGISIKPIS</sequence>
<reference evidence="1" key="2">
    <citation type="journal article" date="2015" name="Fish Shellfish Immunol.">
        <title>Early steps in the European eel (Anguilla anguilla)-Vibrio vulnificus interaction in the gills: Role of the RtxA13 toxin.</title>
        <authorList>
            <person name="Callol A."/>
            <person name="Pajuelo D."/>
            <person name="Ebbesson L."/>
            <person name="Teles M."/>
            <person name="MacKenzie S."/>
            <person name="Amaro C."/>
        </authorList>
    </citation>
    <scope>NUCLEOTIDE SEQUENCE</scope>
</reference>
<evidence type="ECO:0000313" key="1">
    <source>
        <dbReference type="EMBL" id="JAH71789.1"/>
    </source>
</evidence>
<proteinExistence type="predicted"/>
<reference evidence="1" key="1">
    <citation type="submission" date="2014-11" db="EMBL/GenBank/DDBJ databases">
        <authorList>
            <person name="Amaro Gonzalez C."/>
        </authorList>
    </citation>
    <scope>NUCLEOTIDE SEQUENCE</scope>
</reference>
<dbReference type="AlphaFoldDB" id="A0A0E9V107"/>
<accession>A0A0E9V107</accession>
<dbReference type="EMBL" id="GBXM01036788">
    <property type="protein sequence ID" value="JAH71789.1"/>
    <property type="molecule type" value="Transcribed_RNA"/>
</dbReference>